<gene>
    <name evidence="5" type="primary">smc_7</name>
    <name evidence="5" type="ORF">BN996_03473</name>
</gene>
<reference evidence="6" key="1">
    <citation type="submission" date="2015-03" db="EMBL/GenBank/DDBJ databases">
        <authorList>
            <person name="Urmite Genomes"/>
        </authorList>
    </citation>
    <scope>NUCLEOTIDE SEQUENCE [LARGE SCALE GENOMIC DNA]</scope>
    <source>
        <strain evidence="6">Arc-Hr</strain>
    </source>
</reference>
<feature type="region of interest" description="Disordered" evidence="4">
    <location>
        <begin position="180"/>
        <end position="204"/>
    </location>
</feature>
<name>A0A0D6JVU1_9EURY</name>
<dbReference type="AlphaFoldDB" id="A0A0D6JVU1"/>
<dbReference type="Proteomes" id="UP000198902">
    <property type="component" value="Unassembled WGS sequence"/>
</dbReference>
<feature type="compositionally biased region" description="Basic and acidic residues" evidence="4">
    <location>
        <begin position="192"/>
        <end position="204"/>
    </location>
</feature>
<evidence type="ECO:0000256" key="1">
    <source>
        <dbReference type="ARBA" id="ARBA00023054"/>
    </source>
</evidence>
<organism evidence="5 6">
    <name type="scientific">Haloferax massiliensis</name>
    <dbReference type="NCBI Taxonomy" id="1476858"/>
    <lineage>
        <taxon>Archaea</taxon>
        <taxon>Methanobacteriati</taxon>
        <taxon>Methanobacteriota</taxon>
        <taxon>Stenosarchaea group</taxon>
        <taxon>Halobacteria</taxon>
        <taxon>Halobacteriales</taxon>
        <taxon>Haloferacaceae</taxon>
        <taxon>Haloferax</taxon>
    </lineage>
</organism>
<evidence type="ECO:0000256" key="3">
    <source>
        <dbReference type="SAM" id="Coils"/>
    </source>
</evidence>
<dbReference type="RefSeq" id="WP_089781092.1">
    <property type="nucleotide sequence ID" value="NZ_CABLRR010000005.1"/>
</dbReference>
<dbReference type="SUPFAM" id="SSF52540">
    <property type="entry name" value="P-loop containing nucleoside triphosphate hydrolases"/>
    <property type="match status" value="2"/>
</dbReference>
<evidence type="ECO:0000313" key="5">
    <source>
        <dbReference type="EMBL" id="CQR53128.1"/>
    </source>
</evidence>
<sequence>MSWRLDVENVAGIRRGSATLEPGLNAVRASNWQGKSSFLAAIATALGTASPLTEGATEGRVSLSTDERECAVELTRDGGRVRTTGEPYLSDEADRVCADLFAFLGEENEIRRAVREGDDLEPLLTRPLDFEDIDANIAEARRERDRVDEALSEAEDAADRLPTLVSRVSELEAEVEELEAKRAASADAAGGDETREALSDARAERSRVQSRIDRLESTAERVREQLESSREELDGLDVEDDEELARELDAAKRELHRQERDIELLRGVYDANRRVVAEDRTELLTDVTHAIVDDELACWVCGAETDASSVTERLDELAERIERRTTAAEASRERVEELTERVETREKRRRRERELRTEVRELRERRSDLERRLDDARERDAELAERIDDLRERIESDVGQVTDIESDLKYAKARLDDAKSELESVETKAETLESLRSQRQSLTEEITRLRRRKQEVKKETQDAFDASIRDIVPLFETGFESARLTSEFELVVARDGREASLDALSEGEVELLGLATALAGYEAFDVGERVPVMLVDRLGGIADENLGRLTDYLSGRATYLVMTAYPEHSAVEGRDIDPSDWSVVSDSAAAKGAE</sequence>
<evidence type="ECO:0000313" key="6">
    <source>
        <dbReference type="Proteomes" id="UP000198902"/>
    </source>
</evidence>
<protein>
    <submittedName>
        <fullName evidence="5">Chromosome partition protein Smc</fullName>
    </submittedName>
</protein>
<proteinExistence type="inferred from homology"/>
<dbReference type="InterPro" id="IPR027417">
    <property type="entry name" value="P-loop_NTPase"/>
</dbReference>
<evidence type="ECO:0000256" key="4">
    <source>
        <dbReference type="SAM" id="MobiDB-lite"/>
    </source>
</evidence>
<keyword evidence="1 3" id="KW-0175">Coiled coil</keyword>
<dbReference type="PANTHER" id="PTHR32114:SF2">
    <property type="entry name" value="ABC TRANSPORTER ABCH.3"/>
    <property type="match status" value="1"/>
</dbReference>
<feature type="coiled-coil region" evidence="3">
    <location>
        <begin position="318"/>
        <end position="459"/>
    </location>
</feature>
<keyword evidence="6" id="KW-1185">Reference proteome</keyword>
<evidence type="ECO:0000256" key="2">
    <source>
        <dbReference type="ARBA" id="ARBA00049666"/>
    </source>
</evidence>
<accession>A0A0D6JVU1</accession>
<dbReference type="OrthoDB" id="241568at2157"/>
<dbReference type="NCBIfam" id="NF045487">
    <property type="entry name" value="ASRP"/>
    <property type="match status" value="1"/>
</dbReference>
<dbReference type="EMBL" id="CSTE01000005">
    <property type="protein sequence ID" value="CQR53128.1"/>
    <property type="molecule type" value="Genomic_DNA"/>
</dbReference>
<comment type="similarity">
    <text evidence="2">Belongs to the Sph1/Sph2 family.</text>
</comment>
<dbReference type="Gene3D" id="3.40.50.300">
    <property type="entry name" value="P-loop containing nucleotide triphosphate hydrolases"/>
    <property type="match status" value="2"/>
</dbReference>
<dbReference type="PANTHER" id="PTHR32114">
    <property type="entry name" value="ABC TRANSPORTER ABCH.3"/>
    <property type="match status" value="1"/>
</dbReference>